<evidence type="ECO:0000313" key="6">
    <source>
        <dbReference type="EMBL" id="ABO93929.1"/>
    </source>
</evidence>
<name>A4RRW1_OSTLU</name>
<dbReference type="InterPro" id="IPR003593">
    <property type="entry name" value="AAA+_ATPase"/>
</dbReference>
<dbReference type="SUPFAM" id="SSF52540">
    <property type="entry name" value="P-loop containing nucleoside triphosphate hydrolases"/>
    <property type="match status" value="1"/>
</dbReference>
<evidence type="ECO:0000313" key="7">
    <source>
        <dbReference type="Proteomes" id="UP000001568"/>
    </source>
</evidence>
<feature type="region of interest" description="Disordered" evidence="3">
    <location>
        <begin position="505"/>
        <end position="524"/>
    </location>
</feature>
<dbReference type="STRING" id="436017.A4RRW1"/>
<sequence length="524" mass="55772">MRRVTAIARARGARRAVERARCARGGVVTVGATPRVAGARSDAMARAVGTRTRASSSTTEARENLGFAAHGLLAETAVFAPMDVPSTGGTRAGANDGAGGERTSYAVDDLPTPKEMVRVLDEYIVGQAHAKKVLSVAVYNHYKRVGAEGERRAREASAAFAQRLDEEDGAFEDENVVDENSLDDVTLEKSNILLCGPTGSGKTLLAKTLAKFANVPFAIADSTTLTQAGYVGEDVESILHKLLQNANYDVQAAQRGIVYIDEIDKLSRKSDNVSITRDVSGEGVQQALLKMVEGTTVNVPEKGGRKNPNSQFVQLDTTNILFICGGAFTGLESVIQQRLSKSSIGFGKPVIARDEPNSKQAVEAAAKALQEVETGDIVSYGLIPEFVGRFPVCVPLSALGEKELVDILTKPRDAVGKQYQRLLEMHGADLTYTDEALSLIARAAVKRGTGARGLRTLLERLLTDAMFEVPDDPTVSEVLIDGESAEAGLARRGVAGAKLIRSKARKFKAKKGSAKDEEGSAAEA</sequence>
<dbReference type="InterPro" id="IPR050052">
    <property type="entry name" value="ATP-dep_Clp_protease_ClpX"/>
</dbReference>
<reference evidence="6 7" key="1">
    <citation type="journal article" date="2007" name="Proc. Natl. Acad. Sci. U.S.A.">
        <title>The tiny eukaryote Ostreococcus provides genomic insights into the paradox of plankton speciation.</title>
        <authorList>
            <person name="Palenik B."/>
            <person name="Grimwood J."/>
            <person name="Aerts A."/>
            <person name="Rouze P."/>
            <person name="Salamov A."/>
            <person name="Putnam N."/>
            <person name="Dupont C."/>
            <person name="Jorgensen R."/>
            <person name="Derelle E."/>
            <person name="Rombauts S."/>
            <person name="Zhou K."/>
            <person name="Otillar R."/>
            <person name="Merchant S.S."/>
            <person name="Podell S."/>
            <person name="Gaasterland T."/>
            <person name="Napoli C."/>
            <person name="Gendler K."/>
            <person name="Manuell A."/>
            <person name="Tai V."/>
            <person name="Vallon O."/>
            <person name="Piganeau G."/>
            <person name="Jancek S."/>
            <person name="Heijde M."/>
            <person name="Jabbari K."/>
            <person name="Bowler C."/>
            <person name="Lohr M."/>
            <person name="Robbens S."/>
            <person name="Werner G."/>
            <person name="Dubchak I."/>
            <person name="Pazour G.J."/>
            <person name="Ren Q."/>
            <person name="Paulsen I."/>
            <person name="Delwiche C."/>
            <person name="Schmutz J."/>
            <person name="Rokhsar D."/>
            <person name="Van de Peer Y."/>
            <person name="Moreau H."/>
            <person name="Grigoriev I.V."/>
        </authorList>
    </citation>
    <scope>NUCLEOTIDE SEQUENCE [LARGE SCALE GENOMIC DNA]</scope>
    <source>
        <strain evidence="6 7">CCE9901</strain>
    </source>
</reference>
<dbReference type="GO" id="GO:0005524">
    <property type="term" value="F:ATP binding"/>
    <property type="evidence" value="ECO:0007669"/>
    <property type="project" value="UniProtKB-KW"/>
</dbReference>
<dbReference type="KEGG" id="olu:OSTLU_23955"/>
<dbReference type="GO" id="GO:0051603">
    <property type="term" value="P:proteolysis involved in protein catabolic process"/>
    <property type="evidence" value="ECO:0007669"/>
    <property type="project" value="TreeGrafter"/>
</dbReference>
<dbReference type="RefSeq" id="XP_001415637.1">
    <property type="nucleotide sequence ID" value="XM_001415600.1"/>
</dbReference>
<organism evidence="6 7">
    <name type="scientific">Ostreococcus lucimarinus (strain CCE9901)</name>
    <dbReference type="NCBI Taxonomy" id="436017"/>
    <lineage>
        <taxon>Eukaryota</taxon>
        <taxon>Viridiplantae</taxon>
        <taxon>Chlorophyta</taxon>
        <taxon>Mamiellophyceae</taxon>
        <taxon>Mamiellales</taxon>
        <taxon>Bathycoccaceae</taxon>
        <taxon>Ostreococcus</taxon>
    </lineage>
</organism>
<dbReference type="HOGENOM" id="CLU_014218_2_0_1"/>
<dbReference type="GO" id="GO:0016887">
    <property type="term" value="F:ATP hydrolysis activity"/>
    <property type="evidence" value="ECO:0007669"/>
    <property type="project" value="InterPro"/>
</dbReference>
<feature type="domain" description="AAA+ ATPase" evidence="4">
    <location>
        <begin position="188"/>
        <end position="350"/>
    </location>
</feature>
<dbReference type="FunFam" id="1.10.8.60:FF:000002">
    <property type="entry name" value="ATP-dependent Clp protease ATP-binding subunit ClpX"/>
    <property type="match status" value="1"/>
</dbReference>
<dbReference type="EMBL" id="CP000581">
    <property type="protein sequence ID" value="ABO93929.1"/>
    <property type="molecule type" value="Genomic_DNA"/>
</dbReference>
<dbReference type="Proteomes" id="UP000001568">
    <property type="component" value="Chromosome 1"/>
</dbReference>
<evidence type="ECO:0000256" key="3">
    <source>
        <dbReference type="SAM" id="MobiDB-lite"/>
    </source>
</evidence>
<dbReference type="PANTHER" id="PTHR48102">
    <property type="entry name" value="ATP-DEPENDENT CLP PROTEASE ATP-BINDING SUBUNIT CLPX-LIKE, MITOCHONDRIAL-RELATED"/>
    <property type="match status" value="1"/>
</dbReference>
<evidence type="ECO:0000259" key="5">
    <source>
        <dbReference type="SMART" id="SM01086"/>
    </source>
</evidence>
<dbReference type="InterPro" id="IPR027417">
    <property type="entry name" value="P-loop_NTPase"/>
</dbReference>
<dbReference type="CDD" id="cd19497">
    <property type="entry name" value="RecA-like_ClpX"/>
    <property type="match status" value="1"/>
</dbReference>
<keyword evidence="1" id="KW-0547">Nucleotide-binding</keyword>
<feature type="domain" description="Clp ATPase C-terminal" evidence="5">
    <location>
        <begin position="399"/>
        <end position="489"/>
    </location>
</feature>
<dbReference type="OMA" id="AMCDCTL"/>
<evidence type="ECO:0000256" key="2">
    <source>
        <dbReference type="ARBA" id="ARBA00022840"/>
    </source>
</evidence>
<dbReference type="GO" id="GO:0140662">
    <property type="term" value="F:ATP-dependent protein folding chaperone"/>
    <property type="evidence" value="ECO:0007669"/>
    <property type="project" value="InterPro"/>
</dbReference>
<gene>
    <name evidence="6" type="primary">ClpX1</name>
    <name evidence="6" type="ORF">OSTLU_23955</name>
</gene>
<dbReference type="Pfam" id="PF10431">
    <property type="entry name" value="ClpB_D2-small"/>
    <property type="match status" value="1"/>
</dbReference>
<proteinExistence type="predicted"/>
<dbReference type="Gramene" id="ABO93929">
    <property type="protein sequence ID" value="ABO93929"/>
    <property type="gene ID" value="OSTLU_23955"/>
</dbReference>
<dbReference type="AlphaFoldDB" id="A4RRW1"/>
<keyword evidence="2" id="KW-0067">ATP-binding</keyword>
<accession>A4RRW1</accession>
<dbReference type="NCBIfam" id="NF003745">
    <property type="entry name" value="PRK05342.1"/>
    <property type="match status" value="1"/>
</dbReference>
<dbReference type="GO" id="GO:0051082">
    <property type="term" value="F:unfolded protein binding"/>
    <property type="evidence" value="ECO:0007669"/>
    <property type="project" value="InterPro"/>
</dbReference>
<dbReference type="NCBIfam" id="TIGR00382">
    <property type="entry name" value="clpX"/>
    <property type="match status" value="1"/>
</dbReference>
<dbReference type="OrthoDB" id="1721884at2759"/>
<keyword evidence="7" id="KW-1185">Reference proteome</keyword>
<evidence type="ECO:0000259" key="4">
    <source>
        <dbReference type="SMART" id="SM00382"/>
    </source>
</evidence>
<dbReference type="InterPro" id="IPR003959">
    <property type="entry name" value="ATPase_AAA_core"/>
</dbReference>
<evidence type="ECO:0000256" key="1">
    <source>
        <dbReference type="ARBA" id="ARBA00022741"/>
    </source>
</evidence>
<dbReference type="PANTHER" id="PTHR48102:SF7">
    <property type="entry name" value="ATP-DEPENDENT CLP PROTEASE ATP-BINDING SUBUNIT CLPX-LIKE, MITOCHONDRIAL"/>
    <property type="match status" value="1"/>
</dbReference>
<dbReference type="Pfam" id="PF07724">
    <property type="entry name" value="AAA_2"/>
    <property type="match status" value="1"/>
</dbReference>
<protein>
    <submittedName>
        <fullName evidence="6">Mitochondrial ClpX chaperone</fullName>
    </submittedName>
</protein>
<feature type="region of interest" description="Disordered" evidence="3">
    <location>
        <begin position="84"/>
        <end position="107"/>
    </location>
</feature>
<dbReference type="eggNOG" id="KOG0745">
    <property type="taxonomic scope" value="Eukaryota"/>
</dbReference>
<dbReference type="InterPro" id="IPR019489">
    <property type="entry name" value="Clp_ATPase_C"/>
</dbReference>
<dbReference type="SMART" id="SM01086">
    <property type="entry name" value="ClpB_D2-small"/>
    <property type="match status" value="1"/>
</dbReference>
<dbReference type="InterPro" id="IPR004487">
    <property type="entry name" value="Clp_protease_ATP-bd_su_ClpX"/>
</dbReference>
<dbReference type="SMART" id="SM00382">
    <property type="entry name" value="AAA"/>
    <property type="match status" value="1"/>
</dbReference>
<dbReference type="GeneID" id="4999689"/>
<dbReference type="Gene3D" id="1.10.8.60">
    <property type="match status" value="1"/>
</dbReference>
<dbReference type="Gene3D" id="3.40.50.300">
    <property type="entry name" value="P-loop containing nucleotide triphosphate hydrolases"/>
    <property type="match status" value="1"/>
</dbReference>